<dbReference type="EMBL" id="QLTR01000014">
    <property type="protein sequence ID" value="RAS62667.1"/>
    <property type="molecule type" value="Genomic_DNA"/>
</dbReference>
<protein>
    <submittedName>
        <fullName evidence="1">Uncharacterized protein</fullName>
    </submittedName>
</protein>
<evidence type="ECO:0000313" key="2">
    <source>
        <dbReference type="Proteomes" id="UP000248729"/>
    </source>
</evidence>
<sequence length="113" mass="12904">MEVKVEAKTFPDRIELTQSFEDPHFSRDPIVNMHREILKLKDAVVRDALISLGWTPPEENNKYIEALKRIANPIEFMQREAKQNGDELNGRAAILLSNDAQYLKDIAKEASAP</sequence>
<reference evidence="1 2" key="1">
    <citation type="submission" date="2018-06" db="EMBL/GenBank/DDBJ databases">
        <title>Freshwater and sediment microbial communities from various areas in North America, analyzing microbe dynamics in response to fracking.</title>
        <authorList>
            <person name="Lamendella R."/>
        </authorList>
    </citation>
    <scope>NUCLEOTIDE SEQUENCE [LARGE SCALE GENOMIC DNA]</scope>
    <source>
        <strain evidence="1 2">99A</strain>
    </source>
</reference>
<dbReference type="AlphaFoldDB" id="A0A329E968"/>
<dbReference type="RefSeq" id="WP_112404110.1">
    <property type="nucleotide sequence ID" value="NZ_QLTR01000014.1"/>
</dbReference>
<dbReference type="Proteomes" id="UP000248729">
    <property type="component" value="Unassembled WGS sequence"/>
</dbReference>
<proteinExistence type="predicted"/>
<name>A0A329E968_VIBDI</name>
<evidence type="ECO:0000313" key="1">
    <source>
        <dbReference type="EMBL" id="RAS62667.1"/>
    </source>
</evidence>
<gene>
    <name evidence="1" type="ORF">DET48_11462</name>
</gene>
<comment type="caution">
    <text evidence="1">The sequence shown here is derived from an EMBL/GenBank/DDBJ whole genome shotgun (WGS) entry which is preliminary data.</text>
</comment>
<organism evidence="1 2">
    <name type="scientific">Vibrio diazotrophicus</name>
    <dbReference type="NCBI Taxonomy" id="685"/>
    <lineage>
        <taxon>Bacteria</taxon>
        <taxon>Pseudomonadati</taxon>
        <taxon>Pseudomonadota</taxon>
        <taxon>Gammaproteobacteria</taxon>
        <taxon>Vibrionales</taxon>
        <taxon>Vibrionaceae</taxon>
        <taxon>Vibrio</taxon>
    </lineage>
</organism>
<accession>A0A329E968</accession>